<accession>A0A2N5VT31</accession>
<dbReference type="EMBL" id="PGCI01000146">
    <property type="protein sequence ID" value="PLW37225.1"/>
    <property type="molecule type" value="Genomic_DNA"/>
</dbReference>
<feature type="compositionally biased region" description="Low complexity" evidence="1">
    <location>
        <begin position="47"/>
        <end position="56"/>
    </location>
</feature>
<keyword evidence="4" id="KW-1185">Reference proteome</keyword>
<feature type="compositionally biased region" description="Gly residues" evidence="1">
    <location>
        <begin position="118"/>
        <end position="130"/>
    </location>
</feature>
<name>A0A2N5VT31_9BASI</name>
<feature type="compositionally biased region" description="Polar residues" evidence="1">
    <location>
        <begin position="169"/>
        <end position="191"/>
    </location>
</feature>
<evidence type="ECO:0000313" key="2">
    <source>
        <dbReference type="EMBL" id="PLW37225.1"/>
    </source>
</evidence>
<evidence type="ECO:0000313" key="5">
    <source>
        <dbReference type="Proteomes" id="UP000235392"/>
    </source>
</evidence>
<sequence>MGLLDEAKNVLNSATNNNNNSNNYEKGSERYSNLGDNNSDRTGSGGRNQSSGGNINADDSRYAQGGIRSDQSLDSTKSGSGGTGSRYNEDNSVGLGYEGRDSTRASQADSYGDSGLERTGGGYGSTGLSGQGDDDVLSDNFGARGGVRSGGVEDSRDSVSSGGYGANAQGDSFSRKNQSGFDNEFSSSGGY</sequence>
<dbReference type="Proteomes" id="UP000235392">
    <property type="component" value="Unassembled WGS sequence"/>
</dbReference>
<proteinExistence type="predicted"/>
<comment type="caution">
    <text evidence="3">The sequence shown here is derived from an EMBL/GenBank/DDBJ whole genome shotgun (WGS) entry which is preliminary data.</text>
</comment>
<feature type="compositionally biased region" description="Low complexity" evidence="1">
    <location>
        <begin position="9"/>
        <end position="23"/>
    </location>
</feature>
<dbReference type="AlphaFoldDB" id="A0A2N5VT31"/>
<dbReference type="EMBL" id="PGCJ01000067">
    <property type="protein sequence ID" value="PLW53159.1"/>
    <property type="molecule type" value="Genomic_DNA"/>
</dbReference>
<evidence type="ECO:0000313" key="4">
    <source>
        <dbReference type="Proteomes" id="UP000235388"/>
    </source>
</evidence>
<gene>
    <name evidence="3" type="ORF">PCANC_11329</name>
    <name evidence="2" type="ORF">PCASD_15366</name>
</gene>
<evidence type="ECO:0000256" key="1">
    <source>
        <dbReference type="SAM" id="MobiDB-lite"/>
    </source>
</evidence>
<protein>
    <submittedName>
        <fullName evidence="3">Uncharacterized protein</fullName>
    </submittedName>
</protein>
<organism evidence="3 4">
    <name type="scientific">Puccinia coronata f. sp. avenae</name>
    <dbReference type="NCBI Taxonomy" id="200324"/>
    <lineage>
        <taxon>Eukaryota</taxon>
        <taxon>Fungi</taxon>
        <taxon>Dikarya</taxon>
        <taxon>Basidiomycota</taxon>
        <taxon>Pucciniomycotina</taxon>
        <taxon>Pucciniomycetes</taxon>
        <taxon>Pucciniales</taxon>
        <taxon>Pucciniaceae</taxon>
        <taxon>Puccinia</taxon>
    </lineage>
</organism>
<dbReference type="OrthoDB" id="2507166at2759"/>
<feature type="compositionally biased region" description="Polar residues" evidence="1">
    <location>
        <begin position="30"/>
        <end position="42"/>
    </location>
</feature>
<evidence type="ECO:0000313" key="3">
    <source>
        <dbReference type="EMBL" id="PLW53159.1"/>
    </source>
</evidence>
<dbReference type="Proteomes" id="UP000235388">
    <property type="component" value="Unassembled WGS sequence"/>
</dbReference>
<reference evidence="4 5" key="1">
    <citation type="submission" date="2017-11" db="EMBL/GenBank/DDBJ databases">
        <title>De novo assembly and phasing of dikaryotic genomes from two isolates of Puccinia coronata f. sp. avenae, the causal agent of oat crown rust.</title>
        <authorList>
            <person name="Miller M.E."/>
            <person name="Zhang Y."/>
            <person name="Omidvar V."/>
            <person name="Sperschneider J."/>
            <person name="Schwessinger B."/>
            <person name="Raley C."/>
            <person name="Palmer J.M."/>
            <person name="Garnica D."/>
            <person name="Upadhyaya N."/>
            <person name="Rathjen J."/>
            <person name="Taylor J.M."/>
            <person name="Park R.F."/>
            <person name="Dodds P.N."/>
            <person name="Hirsch C.D."/>
            <person name="Kianian S.F."/>
            <person name="Figueroa M."/>
        </authorList>
    </citation>
    <scope>NUCLEOTIDE SEQUENCE [LARGE SCALE GENOMIC DNA]</scope>
    <source>
        <strain evidence="3">12NC29</strain>
        <strain evidence="2">12SD80</strain>
    </source>
</reference>
<feature type="region of interest" description="Disordered" evidence="1">
    <location>
        <begin position="1"/>
        <end position="191"/>
    </location>
</feature>